<dbReference type="EMBL" id="BK014699">
    <property type="protein sequence ID" value="DAD68318.1"/>
    <property type="molecule type" value="Genomic_DNA"/>
</dbReference>
<sequence length="36" mass="3851">MLPFQLCTSCGCVAYALLPLLSKSPEFTCQGLTNLS</sequence>
<protein>
    <submittedName>
        <fullName evidence="1">Uncharacterized protein</fullName>
    </submittedName>
</protein>
<organism evidence="1">
    <name type="scientific">Podoviridae sp. ct4s49</name>
    <dbReference type="NCBI Taxonomy" id="2823555"/>
    <lineage>
        <taxon>Viruses</taxon>
        <taxon>Duplodnaviria</taxon>
        <taxon>Heunggongvirae</taxon>
        <taxon>Uroviricota</taxon>
        <taxon>Caudoviricetes</taxon>
    </lineage>
</organism>
<proteinExistence type="predicted"/>
<reference evidence="1" key="1">
    <citation type="journal article" date="2021" name="Proc. Natl. Acad. Sci. U.S.A.">
        <title>A Catalog of Tens of Thousands of Viruses from Human Metagenomes Reveals Hidden Associations with Chronic Diseases.</title>
        <authorList>
            <person name="Tisza M.J."/>
            <person name="Buck C.B."/>
        </authorList>
    </citation>
    <scope>NUCLEOTIDE SEQUENCE</scope>
    <source>
        <strain evidence="1">Ct4s49</strain>
    </source>
</reference>
<evidence type="ECO:0000313" key="1">
    <source>
        <dbReference type="EMBL" id="DAD68318.1"/>
    </source>
</evidence>
<name>A0A8S5LEF4_9CAUD</name>
<accession>A0A8S5LEF4</accession>